<dbReference type="SUPFAM" id="SSF53335">
    <property type="entry name" value="S-adenosyl-L-methionine-dependent methyltransferases"/>
    <property type="match status" value="1"/>
</dbReference>
<dbReference type="GO" id="GO:0160105">
    <property type="term" value="F:tRNA (adenine(22)-N1)-methyltransferase activity"/>
    <property type="evidence" value="ECO:0007669"/>
    <property type="project" value="InterPro"/>
</dbReference>
<dbReference type="PANTHER" id="PTHR38451:SF1">
    <property type="entry name" value="TRNA (ADENINE(22)-N(1))-METHYLTRANSFERASE"/>
    <property type="match status" value="1"/>
</dbReference>
<evidence type="ECO:0000313" key="2">
    <source>
        <dbReference type="EMBL" id="MBP3951280.1"/>
    </source>
</evidence>
<evidence type="ECO:0000256" key="1">
    <source>
        <dbReference type="SAM" id="Coils"/>
    </source>
</evidence>
<gene>
    <name evidence="2" type="ORF">J7W16_09055</name>
</gene>
<sequence length="236" mass="26527">MNESQLSDRLIRVANFVPTGMTVADIGSDHAYLPSYLCLQKHTPFAIAGEVNDGPYQSALSQVVRAGLQSQISVRKGNGLAVISPGEVDVITIAGMGGGLIATILDEGKLKLDGVKRLVLQPNVSADLIRKWLRENNWFLQAEDILEEDGKIYEILVAVPGDDLELYLSEEEKKLLLGPYLLKEMSEPFQKKWKSELENWKRILTQFEQAKESNEKLNQKRLEFEELIKMVEEVLS</sequence>
<evidence type="ECO:0000313" key="3">
    <source>
        <dbReference type="Proteomes" id="UP000678228"/>
    </source>
</evidence>
<feature type="coiled-coil region" evidence="1">
    <location>
        <begin position="207"/>
        <end position="234"/>
    </location>
</feature>
<dbReference type="PIRSF" id="PIRSF018637">
    <property type="entry name" value="TrmK"/>
    <property type="match status" value="1"/>
</dbReference>
<dbReference type="Proteomes" id="UP000678228">
    <property type="component" value="Unassembled WGS sequence"/>
</dbReference>
<dbReference type="InterPro" id="IPR029063">
    <property type="entry name" value="SAM-dependent_MTases_sf"/>
</dbReference>
<dbReference type="Gene3D" id="1.10.287.1890">
    <property type="match status" value="1"/>
</dbReference>
<dbReference type="Gene3D" id="3.40.50.150">
    <property type="entry name" value="Vaccinia Virus protein VP39"/>
    <property type="match status" value="1"/>
</dbReference>
<protein>
    <submittedName>
        <fullName evidence="2">tRNA (Adenine-N(1))-methyltransferase</fullName>
    </submittedName>
</protein>
<dbReference type="RefSeq" id="WP_210596970.1">
    <property type="nucleotide sequence ID" value="NZ_JAGKSQ010000003.1"/>
</dbReference>
<dbReference type="InterPro" id="IPR006901">
    <property type="entry name" value="TrmK"/>
</dbReference>
<dbReference type="PANTHER" id="PTHR38451">
    <property type="entry name" value="TRNA (ADENINE(22)-N(1))-METHYLTRANSFERASE"/>
    <property type="match status" value="1"/>
</dbReference>
<keyword evidence="1" id="KW-0175">Coiled coil</keyword>
<keyword evidence="3" id="KW-1185">Reference proteome</keyword>
<dbReference type="Pfam" id="PF04816">
    <property type="entry name" value="TrmK"/>
    <property type="match status" value="1"/>
</dbReference>
<organism evidence="2 3">
    <name type="scientific">Halalkalibacter suaedae</name>
    <dbReference type="NCBI Taxonomy" id="2822140"/>
    <lineage>
        <taxon>Bacteria</taxon>
        <taxon>Bacillati</taxon>
        <taxon>Bacillota</taxon>
        <taxon>Bacilli</taxon>
        <taxon>Bacillales</taxon>
        <taxon>Bacillaceae</taxon>
        <taxon>Halalkalibacter</taxon>
    </lineage>
</organism>
<reference evidence="2" key="1">
    <citation type="submission" date="2021-03" db="EMBL/GenBank/DDBJ databases">
        <title>Bacillus suaedae sp. nov., isolated from Suaeda aralocaspica.</title>
        <authorList>
            <person name="Lei R.F.R."/>
        </authorList>
    </citation>
    <scope>NUCLEOTIDE SEQUENCE</scope>
    <source>
        <strain evidence="2">YZJH907-2</strain>
    </source>
</reference>
<name>A0A941AN58_9BACI</name>
<dbReference type="EMBL" id="JAGKSQ010000003">
    <property type="protein sequence ID" value="MBP3951280.1"/>
    <property type="molecule type" value="Genomic_DNA"/>
</dbReference>
<accession>A0A941AN58</accession>
<comment type="caution">
    <text evidence="2">The sequence shown here is derived from an EMBL/GenBank/DDBJ whole genome shotgun (WGS) entry which is preliminary data.</text>
</comment>
<dbReference type="AlphaFoldDB" id="A0A941AN58"/>
<proteinExistence type="predicted"/>